<protein>
    <submittedName>
        <fullName evidence="1">Uncharacterized protein</fullName>
    </submittedName>
</protein>
<sequence length="29" mass="3374">MAEYLKIARDDRWEKMNARTEAVFGGIMA</sequence>
<dbReference type="EMBL" id="LXQA010799087">
    <property type="protein sequence ID" value="MCI71577.1"/>
    <property type="molecule type" value="Genomic_DNA"/>
</dbReference>
<organism evidence="1 2">
    <name type="scientific">Trifolium medium</name>
    <dbReference type="NCBI Taxonomy" id="97028"/>
    <lineage>
        <taxon>Eukaryota</taxon>
        <taxon>Viridiplantae</taxon>
        <taxon>Streptophyta</taxon>
        <taxon>Embryophyta</taxon>
        <taxon>Tracheophyta</taxon>
        <taxon>Spermatophyta</taxon>
        <taxon>Magnoliopsida</taxon>
        <taxon>eudicotyledons</taxon>
        <taxon>Gunneridae</taxon>
        <taxon>Pentapetalae</taxon>
        <taxon>rosids</taxon>
        <taxon>fabids</taxon>
        <taxon>Fabales</taxon>
        <taxon>Fabaceae</taxon>
        <taxon>Papilionoideae</taxon>
        <taxon>50 kb inversion clade</taxon>
        <taxon>NPAAA clade</taxon>
        <taxon>Hologalegina</taxon>
        <taxon>IRL clade</taxon>
        <taxon>Trifolieae</taxon>
        <taxon>Trifolium</taxon>
    </lineage>
</organism>
<evidence type="ECO:0000313" key="2">
    <source>
        <dbReference type="Proteomes" id="UP000265520"/>
    </source>
</evidence>
<comment type="caution">
    <text evidence="1">The sequence shown here is derived from an EMBL/GenBank/DDBJ whole genome shotgun (WGS) entry which is preliminary data.</text>
</comment>
<evidence type="ECO:0000313" key="1">
    <source>
        <dbReference type="EMBL" id="MCI71577.1"/>
    </source>
</evidence>
<name>A0A392UFH4_9FABA</name>
<keyword evidence="2" id="KW-1185">Reference proteome</keyword>
<reference evidence="1 2" key="1">
    <citation type="journal article" date="2018" name="Front. Plant Sci.">
        <title>Red Clover (Trifolium pratense) and Zigzag Clover (T. medium) - A Picture of Genomic Similarities and Differences.</title>
        <authorList>
            <person name="Dluhosova J."/>
            <person name="Istvanek J."/>
            <person name="Nedelnik J."/>
            <person name="Repkova J."/>
        </authorList>
    </citation>
    <scope>NUCLEOTIDE SEQUENCE [LARGE SCALE GENOMIC DNA]</scope>
    <source>
        <strain evidence="2">cv. 10/8</strain>
        <tissue evidence="1">Leaf</tissue>
    </source>
</reference>
<feature type="non-terminal residue" evidence="1">
    <location>
        <position position="29"/>
    </location>
</feature>
<accession>A0A392UFH4</accession>
<proteinExistence type="predicted"/>
<dbReference type="Proteomes" id="UP000265520">
    <property type="component" value="Unassembled WGS sequence"/>
</dbReference>
<dbReference type="AlphaFoldDB" id="A0A392UFH4"/>